<dbReference type="EMBL" id="DRZI01000274">
    <property type="protein sequence ID" value="HHP82279.1"/>
    <property type="molecule type" value="Genomic_DNA"/>
</dbReference>
<accession>A0A7C5XH90</accession>
<evidence type="ECO:0000313" key="1">
    <source>
        <dbReference type="EMBL" id="HHP82279.1"/>
    </source>
</evidence>
<comment type="caution">
    <text evidence="1">The sequence shown here is derived from an EMBL/GenBank/DDBJ whole genome shotgun (WGS) entry which is preliminary data.</text>
</comment>
<gene>
    <name evidence="1" type="ORF">ENM84_06415</name>
</gene>
<keyword evidence="1" id="KW-0647">Proteasome</keyword>
<dbReference type="InterPro" id="IPR038389">
    <property type="entry name" value="PSMG2_sf"/>
</dbReference>
<dbReference type="PANTHER" id="PTHR35610:SF3">
    <property type="entry name" value="PROTEASOME ASSEMBLY CHAPERONE FAMILY PROTEIN"/>
    <property type="match status" value="1"/>
</dbReference>
<dbReference type="PANTHER" id="PTHR35610">
    <property type="entry name" value="3-ISOPROPYLMALATE DEHYDRATASE-RELATED"/>
    <property type="match status" value="1"/>
</dbReference>
<reference evidence="1" key="1">
    <citation type="journal article" date="2020" name="mSystems">
        <title>Genome- and Community-Level Interaction Insights into Carbon Utilization and Element Cycling Functions of Hydrothermarchaeota in Hydrothermal Sediment.</title>
        <authorList>
            <person name="Zhou Z."/>
            <person name="Liu Y."/>
            <person name="Xu W."/>
            <person name="Pan J."/>
            <person name="Luo Z.H."/>
            <person name="Li M."/>
        </authorList>
    </citation>
    <scope>NUCLEOTIDE SEQUENCE [LARGE SCALE GENOMIC DNA]</scope>
    <source>
        <strain evidence="1">SpSt-1121</strain>
    </source>
</reference>
<protein>
    <submittedName>
        <fullName evidence="1">Proteasome assembly chaperone family protein</fullName>
    </submittedName>
</protein>
<dbReference type="GO" id="GO:0000502">
    <property type="term" value="C:proteasome complex"/>
    <property type="evidence" value="ECO:0007669"/>
    <property type="project" value="UniProtKB-KW"/>
</dbReference>
<dbReference type="Pfam" id="PF09754">
    <property type="entry name" value="PAC2"/>
    <property type="match status" value="1"/>
</dbReference>
<sequence>MKGYKVNIVKPISFNTKPVLVTGFHGYGAVGYLATRYMVSKLGMELIGFIETPFTVDFTSVEEYGFSKPHEIFAKQLNDIGVIVVLNRVNPERRFISSYVKAFIDIVMNFNVDEVFLIGGLDMRFREGVEEFRWLKTKSSKRELNAPYFIRGAYIVGPLASLILALNEYNIPATTIFPYTEPESVDHRAAASAIKILSSILNISIDITELVSYAEKIEEMEKIIQGMYAQQQIEKKESVMHT</sequence>
<name>A0A7C5XH90_9CREN</name>
<dbReference type="InterPro" id="IPR019151">
    <property type="entry name" value="Proteasome_assmbl_chaperone_2"/>
</dbReference>
<organism evidence="1">
    <name type="scientific">Ignisphaera aggregans</name>
    <dbReference type="NCBI Taxonomy" id="334771"/>
    <lineage>
        <taxon>Archaea</taxon>
        <taxon>Thermoproteota</taxon>
        <taxon>Thermoprotei</taxon>
        <taxon>Desulfurococcales</taxon>
        <taxon>Desulfurococcaceae</taxon>
        <taxon>Ignisphaera</taxon>
    </lineage>
</organism>
<proteinExistence type="predicted"/>
<dbReference type="AlphaFoldDB" id="A0A7C5XH90"/>
<dbReference type="Gene3D" id="3.40.50.10900">
    <property type="entry name" value="PAC-like subunit"/>
    <property type="match status" value="1"/>
</dbReference>
<dbReference type="SUPFAM" id="SSF159659">
    <property type="entry name" value="Cgl1923-like"/>
    <property type="match status" value="1"/>
</dbReference>